<dbReference type="InParanoid" id="W4JP46"/>
<evidence type="ECO:0000259" key="2">
    <source>
        <dbReference type="PROSITE" id="PS50280"/>
    </source>
</evidence>
<dbReference type="eggNOG" id="KOG2084">
    <property type="taxonomic scope" value="Eukaryota"/>
</dbReference>
<accession>W4JP46</accession>
<dbReference type="PANTHER" id="PTHR47332:SF4">
    <property type="entry name" value="SET DOMAIN-CONTAINING PROTEIN 5"/>
    <property type="match status" value="1"/>
</dbReference>
<dbReference type="OrthoDB" id="265717at2759"/>
<dbReference type="GeneID" id="20674474"/>
<dbReference type="PROSITE" id="PS50280">
    <property type="entry name" value="SET"/>
    <property type="match status" value="1"/>
</dbReference>
<dbReference type="HOGENOM" id="CLU_459305_0_0_1"/>
<feature type="domain" description="SET" evidence="2">
    <location>
        <begin position="175"/>
        <end position="348"/>
    </location>
</feature>
<dbReference type="Gene3D" id="2.170.270.10">
    <property type="entry name" value="SET domain"/>
    <property type="match status" value="1"/>
</dbReference>
<dbReference type="SUPFAM" id="SSF101447">
    <property type="entry name" value="Formin homology 2 domain (FH2 domain)"/>
    <property type="match status" value="1"/>
</dbReference>
<reference evidence="3 4" key="1">
    <citation type="journal article" date="2012" name="New Phytol.">
        <title>Insight into trade-off between wood decay and parasitism from the genome of a fungal forest pathogen.</title>
        <authorList>
            <person name="Olson A."/>
            <person name="Aerts A."/>
            <person name="Asiegbu F."/>
            <person name="Belbahri L."/>
            <person name="Bouzid O."/>
            <person name="Broberg A."/>
            <person name="Canback B."/>
            <person name="Coutinho P.M."/>
            <person name="Cullen D."/>
            <person name="Dalman K."/>
            <person name="Deflorio G."/>
            <person name="van Diepen L.T."/>
            <person name="Dunand C."/>
            <person name="Duplessis S."/>
            <person name="Durling M."/>
            <person name="Gonthier P."/>
            <person name="Grimwood J."/>
            <person name="Fossdal C.G."/>
            <person name="Hansson D."/>
            <person name="Henrissat B."/>
            <person name="Hietala A."/>
            <person name="Himmelstrand K."/>
            <person name="Hoffmeister D."/>
            <person name="Hogberg N."/>
            <person name="James T.Y."/>
            <person name="Karlsson M."/>
            <person name="Kohler A."/>
            <person name="Kues U."/>
            <person name="Lee Y.H."/>
            <person name="Lin Y.C."/>
            <person name="Lind M."/>
            <person name="Lindquist E."/>
            <person name="Lombard V."/>
            <person name="Lucas S."/>
            <person name="Lunden K."/>
            <person name="Morin E."/>
            <person name="Murat C."/>
            <person name="Park J."/>
            <person name="Raffaello T."/>
            <person name="Rouze P."/>
            <person name="Salamov A."/>
            <person name="Schmutz J."/>
            <person name="Solheim H."/>
            <person name="Stahlberg J."/>
            <person name="Velez H."/>
            <person name="de Vries R.P."/>
            <person name="Wiebenga A."/>
            <person name="Woodward S."/>
            <person name="Yakovlev I."/>
            <person name="Garbelotto M."/>
            <person name="Martin F."/>
            <person name="Grigoriev I.V."/>
            <person name="Stenlid J."/>
        </authorList>
    </citation>
    <scope>NUCLEOTIDE SEQUENCE [LARGE SCALE GENOMIC DNA]</scope>
    <source>
        <strain evidence="3 4">TC 32-1</strain>
    </source>
</reference>
<proteinExistence type="predicted"/>
<dbReference type="SMART" id="SM00317">
    <property type="entry name" value="SET"/>
    <property type="match status" value="1"/>
</dbReference>
<feature type="region of interest" description="Disordered" evidence="1">
    <location>
        <begin position="1"/>
        <end position="62"/>
    </location>
</feature>
<name>W4JP46_HETIT</name>
<evidence type="ECO:0000313" key="4">
    <source>
        <dbReference type="Proteomes" id="UP000030671"/>
    </source>
</evidence>
<feature type="region of interest" description="Disordered" evidence="1">
    <location>
        <begin position="133"/>
        <end position="177"/>
    </location>
</feature>
<dbReference type="InterPro" id="IPR053185">
    <property type="entry name" value="SET_domain_protein"/>
</dbReference>
<dbReference type="PANTHER" id="PTHR47332">
    <property type="entry name" value="SET DOMAIN-CONTAINING PROTEIN 5"/>
    <property type="match status" value="1"/>
</dbReference>
<dbReference type="EMBL" id="KI925466">
    <property type="protein sequence ID" value="ETW75264.1"/>
    <property type="molecule type" value="Genomic_DNA"/>
</dbReference>
<organism evidence="3 4">
    <name type="scientific">Heterobasidion irregulare (strain TC 32-1)</name>
    <dbReference type="NCBI Taxonomy" id="747525"/>
    <lineage>
        <taxon>Eukaryota</taxon>
        <taxon>Fungi</taxon>
        <taxon>Dikarya</taxon>
        <taxon>Basidiomycota</taxon>
        <taxon>Agaricomycotina</taxon>
        <taxon>Agaricomycetes</taxon>
        <taxon>Russulales</taxon>
        <taxon>Bondarzewiaceae</taxon>
        <taxon>Heterobasidion</taxon>
        <taxon>Heterobasidion annosum species complex</taxon>
    </lineage>
</organism>
<keyword evidence="4" id="KW-1185">Reference proteome</keyword>
<dbReference type="SUPFAM" id="SSF82199">
    <property type="entry name" value="SET domain"/>
    <property type="match status" value="1"/>
</dbReference>
<dbReference type="CDD" id="cd20071">
    <property type="entry name" value="SET_SMYD"/>
    <property type="match status" value="1"/>
</dbReference>
<dbReference type="InterPro" id="IPR001214">
    <property type="entry name" value="SET_dom"/>
</dbReference>
<evidence type="ECO:0000256" key="1">
    <source>
        <dbReference type="SAM" id="MobiDB-lite"/>
    </source>
</evidence>
<protein>
    <recommendedName>
        <fullName evidence="2">SET domain-containing protein</fullName>
    </recommendedName>
</protein>
<gene>
    <name evidence="3" type="ORF">HETIRDRAFT_430702</name>
</gene>
<dbReference type="Pfam" id="PF00856">
    <property type="entry name" value="SET"/>
    <property type="match status" value="1"/>
</dbReference>
<dbReference type="Proteomes" id="UP000030671">
    <property type="component" value="Unassembled WGS sequence"/>
</dbReference>
<dbReference type="AlphaFoldDB" id="W4JP46"/>
<dbReference type="InterPro" id="IPR046341">
    <property type="entry name" value="SET_dom_sf"/>
</dbReference>
<dbReference type="RefSeq" id="XP_009552699.1">
    <property type="nucleotide sequence ID" value="XM_009554404.1"/>
</dbReference>
<feature type="compositionally biased region" description="Pro residues" evidence="1">
    <location>
        <begin position="133"/>
        <end position="167"/>
    </location>
</feature>
<evidence type="ECO:0000313" key="3">
    <source>
        <dbReference type="EMBL" id="ETW75264.1"/>
    </source>
</evidence>
<dbReference type="KEGG" id="hir:HETIRDRAFT_430702"/>
<sequence>MLAARQPSVLRDRQNDPSSPHPAPAPAPAARKIARVPVPPLIPVSQSAPPPPPPPAPAPAPSTRVLLDNVCLADEGFMRWSAQRYIAPSMPDTYDRARAPAHDTLIHDIRFSGGRVKCVALLARDTLALLPTEPIPLPPPPPPPPPPPLPSAPLPPPPPPPPPPPLPSASGDAGLPFKLSLSPGTGLGLFATRPLAPGHLLLREPPLLLVPLVIPLAAPPTRGLSKAHIFRALFARHDARTRRLLLSLANAKPAGTCSQEEGIVRTNGIGVDLRTSAPSTTPVPSSTTAAAATSATSATHNGLFLITSRANHSCSPNAAYTWHPALLTLSLAALRPIRAGEEITIAYTTLTAPAASRRATLRAAFHFACACARCGARRTEEQVLVSDQNRIELDRWRGRDERDGELGIGIGLVDAGARLGSGSRRAEGEASSRASRAAAVRRALGAHVRALEMLEAEGLYALRAAHCEAVARAWGALGERGAFVVWAGRAGREWAGAVLGDGGDAEERARRVRMCEGWAGEPEGFECWGSAYAGSVTRPWVLFCPLCNVVPYVRSRERRAQSATLHAQMRVLRASLDRDSPRAGPIAAYRQIAT</sequence>
<feature type="compositionally biased region" description="Pro residues" evidence="1">
    <location>
        <begin position="37"/>
        <end position="60"/>
    </location>
</feature>